<dbReference type="CDD" id="cd04301">
    <property type="entry name" value="NAT_SF"/>
    <property type="match status" value="2"/>
</dbReference>
<reference evidence="7" key="1">
    <citation type="submission" date="2022-11" db="EMBL/GenBank/DDBJ databases">
        <title>Corynebacterium sp. isolated from Penguins.</title>
        <authorList>
            <person name="Sedlar K."/>
            <person name="Svec P."/>
        </authorList>
    </citation>
    <scope>NUCLEOTIDE SEQUENCE</scope>
    <source>
        <strain evidence="6">P7003</strain>
        <strain evidence="7">P7374</strain>
    </source>
</reference>
<feature type="domain" description="N-acetyltransferase" evidence="5">
    <location>
        <begin position="1"/>
        <end position="137"/>
    </location>
</feature>
<dbReference type="Gene3D" id="3.40.630.30">
    <property type="match status" value="1"/>
</dbReference>
<feature type="binding site" evidence="4">
    <location>
        <position position="234"/>
    </location>
    <ligand>
        <name>1D-myo-inositol 2-(L-cysteinylamino)-2-deoxy-alpha-D-glucopyranoside</name>
        <dbReference type="ChEBI" id="CHEBI:58887"/>
    </ligand>
</feature>
<dbReference type="GO" id="GO:0035447">
    <property type="term" value="F:mycothiol synthase activity"/>
    <property type="evidence" value="ECO:0007669"/>
    <property type="project" value="UniProtKB-UniRule"/>
</dbReference>
<feature type="binding site" evidence="4">
    <location>
        <begin position="251"/>
        <end position="253"/>
    </location>
    <ligand>
        <name>acetyl-CoA</name>
        <dbReference type="ChEBI" id="CHEBI:57288"/>
        <label>2</label>
    </ligand>
</feature>
<keyword evidence="2 4" id="KW-0677">Repeat</keyword>
<comment type="caution">
    <text evidence="4">Lacks conserved residue(s) required for the propagation of feature annotation.</text>
</comment>
<comment type="similarity">
    <text evidence="4">Belongs to the acetyltransferase family. MshD subfamily.</text>
</comment>
<dbReference type="EMBL" id="JAPMKV010000005">
    <property type="protein sequence ID" value="MCX7445350.1"/>
    <property type="molecule type" value="Genomic_DNA"/>
</dbReference>
<dbReference type="HAMAP" id="MF_01698">
    <property type="entry name" value="MshD"/>
    <property type="match status" value="1"/>
</dbReference>
<dbReference type="Pfam" id="PF13508">
    <property type="entry name" value="Acetyltransf_7"/>
    <property type="match status" value="1"/>
</dbReference>
<name>A0A9Q4C942_9CORY</name>
<dbReference type="PIRSF" id="PIRSF021524">
    <property type="entry name" value="MSH_acetyltransferase"/>
    <property type="match status" value="1"/>
</dbReference>
<dbReference type="Proteomes" id="UP001071478">
    <property type="component" value="Unassembled WGS sequence"/>
</dbReference>
<dbReference type="GO" id="GO:0010125">
    <property type="term" value="P:mycothiol biosynthetic process"/>
    <property type="evidence" value="ECO:0007669"/>
    <property type="project" value="UniProtKB-UniRule"/>
</dbReference>
<evidence type="ECO:0000313" key="7">
    <source>
        <dbReference type="EMBL" id="MCX7469154.1"/>
    </source>
</evidence>
<dbReference type="PANTHER" id="PTHR43617">
    <property type="entry name" value="L-AMINO ACID N-ACETYLTRANSFERASE"/>
    <property type="match status" value="1"/>
</dbReference>
<evidence type="ECO:0000313" key="6">
    <source>
        <dbReference type="EMBL" id="MCX7445350.1"/>
    </source>
</evidence>
<dbReference type="EMBL" id="JAPMKU010000004">
    <property type="protein sequence ID" value="MCX7469154.1"/>
    <property type="molecule type" value="Genomic_DNA"/>
</dbReference>
<dbReference type="EC" id="2.3.1.189" evidence="4"/>
<feature type="binding site" evidence="4">
    <location>
        <position position="38"/>
    </location>
    <ligand>
        <name>1D-myo-inositol 2-(L-cysteinylamino)-2-deoxy-alpha-D-glucopyranoside</name>
        <dbReference type="ChEBI" id="CHEBI:58887"/>
    </ligand>
</feature>
<dbReference type="GO" id="GO:0008999">
    <property type="term" value="F:protein-N-terminal-alanine acetyltransferase activity"/>
    <property type="evidence" value="ECO:0007669"/>
    <property type="project" value="TreeGrafter"/>
</dbReference>
<gene>
    <name evidence="4 7" type="primary">mshD</name>
    <name evidence="6" type="ORF">OS125_08890</name>
    <name evidence="7" type="ORF">OS129_09730</name>
</gene>
<comment type="catalytic activity">
    <reaction evidence="4">
        <text>1D-myo-inositol 2-(L-cysteinylamino)-2-deoxy-alpha-D-glucopyranoside + acetyl-CoA = mycothiol + CoA + H(+)</text>
        <dbReference type="Rhea" id="RHEA:26172"/>
        <dbReference type="ChEBI" id="CHEBI:15378"/>
        <dbReference type="ChEBI" id="CHEBI:16768"/>
        <dbReference type="ChEBI" id="CHEBI:57287"/>
        <dbReference type="ChEBI" id="CHEBI:57288"/>
        <dbReference type="ChEBI" id="CHEBI:58887"/>
        <dbReference type="EC" id="2.3.1.189"/>
    </reaction>
</comment>
<evidence type="ECO:0000313" key="8">
    <source>
        <dbReference type="Proteomes" id="UP001071478"/>
    </source>
</evidence>
<comment type="function">
    <text evidence="4">Catalyzes the transfer of acetyl from acetyl-CoA to desacetylmycothiol (Cys-GlcN-Ins) to form mycothiol.</text>
</comment>
<dbReference type="PROSITE" id="PS51186">
    <property type="entry name" value="GNAT"/>
    <property type="match status" value="2"/>
</dbReference>
<comment type="caution">
    <text evidence="7">The sequence shown here is derived from an EMBL/GenBank/DDBJ whole genome shotgun (WGS) entry which is preliminary data.</text>
</comment>
<keyword evidence="3 4" id="KW-0012">Acyltransferase</keyword>
<accession>A0A9Q4C942</accession>
<feature type="binding site" evidence="4">
    <location>
        <position position="247"/>
    </location>
    <ligand>
        <name>1D-myo-inositol 2-(L-cysteinylamino)-2-deoxy-alpha-D-glucopyranoside</name>
        <dbReference type="ChEBI" id="CHEBI:58887"/>
    </ligand>
</feature>
<keyword evidence="9" id="KW-1185">Reference proteome</keyword>
<feature type="domain" description="N-acetyltransferase" evidence="5">
    <location>
        <begin position="151"/>
        <end position="320"/>
    </location>
</feature>
<evidence type="ECO:0000256" key="2">
    <source>
        <dbReference type="ARBA" id="ARBA00022737"/>
    </source>
</evidence>
<proteinExistence type="inferred from homology"/>
<feature type="binding site" evidence="4">
    <location>
        <begin position="85"/>
        <end position="90"/>
    </location>
    <ligand>
        <name>acetyl-CoA</name>
        <dbReference type="ChEBI" id="CHEBI:57288"/>
        <label>1</label>
    </ligand>
</feature>
<dbReference type="PANTHER" id="PTHR43617:SF31">
    <property type="entry name" value="MYCOTHIOL ACETYLTRANSFERASE"/>
    <property type="match status" value="1"/>
</dbReference>
<dbReference type="Pfam" id="PF00583">
    <property type="entry name" value="Acetyltransf_1"/>
    <property type="match status" value="1"/>
</dbReference>
<dbReference type="NCBIfam" id="TIGR03448">
    <property type="entry name" value="mycothiol_MshD"/>
    <property type="match status" value="1"/>
</dbReference>
<keyword evidence="1 4" id="KW-0808">Transferase</keyword>
<sequence>MEIRTTTPTDPAAPTPARKIRDLAAAAADHDGVEPFSEQFLLGLDDGGARGHRHVIALTDSGELIGAAASDGATAELFVAPERRRRGVGTALFRELAGRHGTDTVWAHGDLPAAVSFCRSQGLTPVRELLVMAVTGADLATAAEVPEHTGTRILDLTESRRRYGADTVDAEWLRVNNEAFDWHPEQGGWDRDALTRGRDTDWFDPGGVLLLWSCGEGREDGAGHPELAGFHWTKWHGDDGSGTAVGEVYVVGLADDSRGRGLGGPLIAAGLRHLHRRGADEVILYVEADNTAAVTAYERLGFGVKERHVAYGSPKSSGEG</sequence>
<dbReference type="AlphaFoldDB" id="A0A9Q4C942"/>
<dbReference type="Proteomes" id="UP001081709">
    <property type="component" value="Unassembled WGS sequence"/>
</dbReference>
<evidence type="ECO:0000259" key="5">
    <source>
        <dbReference type="PROSITE" id="PS51186"/>
    </source>
</evidence>
<evidence type="ECO:0000256" key="4">
    <source>
        <dbReference type="HAMAP-Rule" id="MF_01698"/>
    </source>
</evidence>
<dbReference type="InterPro" id="IPR017813">
    <property type="entry name" value="Mycothiol_AcTrfase"/>
</dbReference>
<feature type="binding site" evidence="4">
    <location>
        <begin position="77"/>
        <end position="79"/>
    </location>
    <ligand>
        <name>acetyl-CoA</name>
        <dbReference type="ChEBI" id="CHEBI:57288"/>
        <label>1</label>
    </ligand>
</feature>
<dbReference type="SUPFAM" id="SSF55729">
    <property type="entry name" value="Acyl-CoA N-acyltransferases (Nat)"/>
    <property type="match status" value="1"/>
</dbReference>
<feature type="binding site" evidence="4">
    <location>
        <position position="285"/>
    </location>
    <ligand>
        <name>1D-myo-inositol 2-(L-cysteinylamino)-2-deoxy-alpha-D-glucopyranoside</name>
        <dbReference type="ChEBI" id="CHEBI:58887"/>
    </ligand>
</feature>
<dbReference type="InterPro" id="IPR050276">
    <property type="entry name" value="MshD_Acetyltransferase"/>
</dbReference>
<evidence type="ECO:0000256" key="1">
    <source>
        <dbReference type="ARBA" id="ARBA00022679"/>
    </source>
</evidence>
<organism evidence="7 8">
    <name type="scientific">Corynebacterium pygosceleis</name>
    <dbReference type="NCBI Taxonomy" id="2800406"/>
    <lineage>
        <taxon>Bacteria</taxon>
        <taxon>Bacillati</taxon>
        <taxon>Actinomycetota</taxon>
        <taxon>Actinomycetes</taxon>
        <taxon>Mycobacteriales</taxon>
        <taxon>Corynebacteriaceae</taxon>
        <taxon>Corynebacterium</taxon>
    </lineage>
</organism>
<dbReference type="InterPro" id="IPR000182">
    <property type="entry name" value="GNAT_dom"/>
</dbReference>
<dbReference type="InterPro" id="IPR016181">
    <property type="entry name" value="Acyl_CoA_acyltransferase"/>
</dbReference>
<protein>
    <recommendedName>
        <fullName evidence="4">Mycothiol acetyltransferase</fullName>
        <shortName evidence="4">MSH acetyltransferase</shortName>
        <ecNumber evidence="4">2.3.1.189</ecNumber>
    </recommendedName>
    <alternativeName>
        <fullName evidence="4">Mycothiol synthase</fullName>
    </alternativeName>
</protein>
<feature type="binding site" evidence="4">
    <location>
        <position position="185"/>
    </location>
    <ligand>
        <name>1D-myo-inositol 2-(L-cysteinylamino)-2-deoxy-alpha-D-glucopyranoside</name>
        <dbReference type="ChEBI" id="CHEBI:58887"/>
    </ligand>
</feature>
<evidence type="ECO:0000313" key="9">
    <source>
        <dbReference type="Proteomes" id="UP001081709"/>
    </source>
</evidence>
<comment type="subunit">
    <text evidence="4">Monomer.</text>
</comment>
<evidence type="ECO:0000256" key="3">
    <source>
        <dbReference type="ARBA" id="ARBA00023315"/>
    </source>
</evidence>